<comment type="similarity">
    <text evidence="2">Belongs to the HPF/YfiA ribosome-associated protein family. Long HPF subfamily.</text>
</comment>
<organism evidence="5 6">
    <name type="scientific">Paenibacillus athensensis</name>
    <dbReference type="NCBI Taxonomy" id="1967502"/>
    <lineage>
        <taxon>Bacteria</taxon>
        <taxon>Bacillati</taxon>
        <taxon>Bacillota</taxon>
        <taxon>Bacilli</taxon>
        <taxon>Bacillales</taxon>
        <taxon>Paenibacillaceae</taxon>
        <taxon>Paenibacillus</taxon>
    </lineage>
</organism>
<feature type="domain" description="Sigma 54 modulation/S30EA ribosomal protein C-terminal" evidence="4">
    <location>
        <begin position="118"/>
        <end position="173"/>
    </location>
</feature>
<dbReference type="HAMAP" id="MF_00839">
    <property type="entry name" value="HPF"/>
    <property type="match status" value="1"/>
</dbReference>
<sequence length="176" mass="20258">MRFIFHGRHMEVTEALQTYAERKIRRAATIAPCEEAVVTFSVNRHKQHTHRVEVLLRLDGAVLRAEEDTGDMYEALDAVADKLERRLRKLKEKLRRRGRRGAEAGPEPMEAVRLDDEEAFAIARVKRVQLKPMDIEEAILELNLLDHSFHVFVNGATQATEVVYRRHDGTYGLITS</sequence>
<dbReference type="Pfam" id="PF16321">
    <property type="entry name" value="Ribosom_S30AE_C"/>
    <property type="match status" value="1"/>
</dbReference>
<keyword evidence="2" id="KW-0963">Cytoplasm</keyword>
<dbReference type="NCBIfam" id="TIGR00741">
    <property type="entry name" value="yfiA"/>
    <property type="match status" value="1"/>
</dbReference>
<dbReference type="Pfam" id="PF02482">
    <property type="entry name" value="Ribosomal_S30AE"/>
    <property type="match status" value="1"/>
</dbReference>
<dbReference type="OrthoDB" id="9794975at2"/>
<dbReference type="GO" id="GO:0022627">
    <property type="term" value="C:cytosolic small ribosomal subunit"/>
    <property type="evidence" value="ECO:0007669"/>
    <property type="project" value="TreeGrafter"/>
</dbReference>
<keyword evidence="1 2" id="KW-0810">Translation regulation</keyword>
<keyword evidence="3" id="KW-0175">Coiled coil</keyword>
<evidence type="ECO:0000256" key="3">
    <source>
        <dbReference type="SAM" id="Coils"/>
    </source>
</evidence>
<comment type="caution">
    <text evidence="5">The sequence shown here is derived from an EMBL/GenBank/DDBJ whole genome shotgun (WGS) entry which is preliminary data.</text>
</comment>
<dbReference type="Proteomes" id="UP000298246">
    <property type="component" value="Unassembled WGS sequence"/>
</dbReference>
<dbReference type="PANTHER" id="PTHR33231:SF1">
    <property type="entry name" value="30S RIBOSOMAL PROTEIN"/>
    <property type="match status" value="1"/>
</dbReference>
<comment type="subunit">
    <text evidence="2">Interacts with 100S ribosomes.</text>
</comment>
<dbReference type="InterPro" id="IPR036567">
    <property type="entry name" value="RHF-like"/>
</dbReference>
<dbReference type="GO" id="GO:0043024">
    <property type="term" value="F:ribosomal small subunit binding"/>
    <property type="evidence" value="ECO:0007669"/>
    <property type="project" value="TreeGrafter"/>
</dbReference>
<dbReference type="EMBL" id="MYFO01000041">
    <property type="protein sequence ID" value="TFE83927.1"/>
    <property type="molecule type" value="Genomic_DNA"/>
</dbReference>
<proteinExistence type="inferred from homology"/>
<dbReference type="InterPro" id="IPR003489">
    <property type="entry name" value="RHF/RaiA"/>
</dbReference>
<evidence type="ECO:0000256" key="1">
    <source>
        <dbReference type="ARBA" id="ARBA00022845"/>
    </source>
</evidence>
<accession>A0A4Y8PSS2</accession>
<comment type="function">
    <text evidence="2">Required for dimerization of active 70S ribosomes into 100S ribosomes in stationary phase; 100S ribosomes are translationally inactive and sometimes present during exponential growth.</text>
</comment>
<dbReference type="InterPro" id="IPR050574">
    <property type="entry name" value="HPF/YfiA_ribosome-assoc"/>
</dbReference>
<evidence type="ECO:0000313" key="6">
    <source>
        <dbReference type="Proteomes" id="UP000298246"/>
    </source>
</evidence>
<evidence type="ECO:0000313" key="5">
    <source>
        <dbReference type="EMBL" id="TFE83927.1"/>
    </source>
</evidence>
<dbReference type="InterPro" id="IPR038416">
    <property type="entry name" value="Ribosom_S30AE_C_sf"/>
</dbReference>
<comment type="subcellular location">
    <subcellularLocation>
        <location evidence="2">Cytoplasm</location>
    </subcellularLocation>
</comment>
<dbReference type="PANTHER" id="PTHR33231">
    <property type="entry name" value="30S RIBOSOMAL PROTEIN"/>
    <property type="match status" value="1"/>
</dbReference>
<dbReference type="Gene3D" id="3.30.160.100">
    <property type="entry name" value="Ribosome hibernation promotion factor-like"/>
    <property type="match status" value="1"/>
</dbReference>
<dbReference type="SUPFAM" id="SSF69754">
    <property type="entry name" value="Ribosome binding protein Y (YfiA homologue)"/>
    <property type="match status" value="1"/>
</dbReference>
<reference evidence="5 6" key="1">
    <citation type="submission" date="2017-03" db="EMBL/GenBank/DDBJ databases">
        <title>Isolation of Levoglucosan Utilizing Bacteria.</title>
        <authorList>
            <person name="Arya A.S."/>
        </authorList>
    </citation>
    <scope>NUCLEOTIDE SEQUENCE [LARGE SCALE GENOMIC DNA]</scope>
    <source>
        <strain evidence="5 6">MEC069</strain>
    </source>
</reference>
<dbReference type="Gene3D" id="3.30.505.50">
    <property type="entry name" value="Sigma 54 modulation/S30EA ribosomal protein, C-terminal domain"/>
    <property type="match status" value="1"/>
</dbReference>
<dbReference type="InterPro" id="IPR032528">
    <property type="entry name" value="Ribosom_S30AE_C"/>
</dbReference>
<evidence type="ECO:0000256" key="2">
    <source>
        <dbReference type="HAMAP-Rule" id="MF_00839"/>
    </source>
</evidence>
<dbReference type="InterPro" id="IPR034694">
    <property type="entry name" value="HPF_long/plastid"/>
</dbReference>
<feature type="coiled-coil region" evidence="3">
    <location>
        <begin position="73"/>
        <end position="100"/>
    </location>
</feature>
<dbReference type="RefSeq" id="WP_134756712.1">
    <property type="nucleotide sequence ID" value="NZ_MYFO02000003.1"/>
</dbReference>
<dbReference type="CDD" id="cd00552">
    <property type="entry name" value="RaiA"/>
    <property type="match status" value="1"/>
</dbReference>
<name>A0A4Y8PSS2_9BACL</name>
<evidence type="ECO:0000259" key="4">
    <source>
        <dbReference type="Pfam" id="PF16321"/>
    </source>
</evidence>
<dbReference type="GO" id="GO:0045900">
    <property type="term" value="P:negative regulation of translational elongation"/>
    <property type="evidence" value="ECO:0007669"/>
    <property type="project" value="TreeGrafter"/>
</dbReference>
<keyword evidence="6" id="KW-1185">Reference proteome</keyword>
<dbReference type="AlphaFoldDB" id="A0A4Y8PSS2"/>
<gene>
    <name evidence="2" type="primary">hpf</name>
    <name evidence="5" type="ORF">B5M42_21745</name>
</gene>
<protein>
    <recommendedName>
        <fullName evidence="2">Ribosome hibernation promoting factor</fullName>
        <shortName evidence="2">HPF</shortName>
    </recommendedName>
</protein>